<sequence length="66" mass="7688">GCSWQRVCASQQATEVEIKQLKTELNRNKQWCYGLGITMLSLFVGYGIWTQREKLQKIYIYLSVGK</sequence>
<keyword evidence="2" id="KW-1185">Reference proteome</keyword>
<proteinExistence type="predicted"/>
<dbReference type="EMBL" id="CAJVQC010177103">
    <property type="protein sequence ID" value="CAG8851595.1"/>
    <property type="molecule type" value="Genomic_DNA"/>
</dbReference>
<name>A0ACA9SZQ9_9GLOM</name>
<evidence type="ECO:0000313" key="1">
    <source>
        <dbReference type="EMBL" id="CAG8851595.1"/>
    </source>
</evidence>
<comment type="caution">
    <text evidence="1">The sequence shown here is derived from an EMBL/GenBank/DDBJ whole genome shotgun (WGS) entry which is preliminary data.</text>
</comment>
<feature type="non-terminal residue" evidence="1">
    <location>
        <position position="1"/>
    </location>
</feature>
<evidence type="ECO:0000313" key="2">
    <source>
        <dbReference type="Proteomes" id="UP000789920"/>
    </source>
</evidence>
<organism evidence="1 2">
    <name type="scientific">Racocetra persica</name>
    <dbReference type="NCBI Taxonomy" id="160502"/>
    <lineage>
        <taxon>Eukaryota</taxon>
        <taxon>Fungi</taxon>
        <taxon>Fungi incertae sedis</taxon>
        <taxon>Mucoromycota</taxon>
        <taxon>Glomeromycotina</taxon>
        <taxon>Glomeromycetes</taxon>
        <taxon>Diversisporales</taxon>
        <taxon>Gigasporaceae</taxon>
        <taxon>Racocetra</taxon>
    </lineage>
</organism>
<protein>
    <submittedName>
        <fullName evidence="1">18671_t:CDS:1</fullName>
    </submittedName>
</protein>
<accession>A0ACA9SZQ9</accession>
<gene>
    <name evidence="1" type="ORF">RPERSI_LOCUS36641</name>
</gene>
<dbReference type="Proteomes" id="UP000789920">
    <property type="component" value="Unassembled WGS sequence"/>
</dbReference>
<feature type="non-terminal residue" evidence="1">
    <location>
        <position position="66"/>
    </location>
</feature>
<reference evidence="1" key="1">
    <citation type="submission" date="2021-06" db="EMBL/GenBank/DDBJ databases">
        <authorList>
            <person name="Kallberg Y."/>
            <person name="Tangrot J."/>
            <person name="Rosling A."/>
        </authorList>
    </citation>
    <scope>NUCLEOTIDE SEQUENCE</scope>
    <source>
        <strain evidence="1">MA461A</strain>
    </source>
</reference>